<feature type="transmembrane region" description="Helical" evidence="1">
    <location>
        <begin position="154"/>
        <end position="173"/>
    </location>
</feature>
<keyword evidence="1" id="KW-0472">Membrane</keyword>
<protein>
    <recommendedName>
        <fullName evidence="2">CAAX prenyl protease 2/Lysostaphin resistance protein A-like domain-containing protein</fullName>
    </recommendedName>
</protein>
<sequence>MSKNSSSLAWCYLLPALVVPLLGSLLYFVWLPDSAVAQGTYTATKIFTLVYPLFFVGWKELFTARPNSSWAAVFGVGLASGLLIVAAGIGLMMTPVGDMVRAGAEPIQEKAELLGFANHFLLFAIFISLFHSALEEFYWRGFVFGTLRQKLGKATSHVVAALAFAAHHLVVTWQFFPPVLAIFLAFCVAVGGVIWTILYQKQGSLLGCWISHLCVDVLLMAVGYQLIFS</sequence>
<keyword evidence="4" id="KW-1185">Reference proteome</keyword>
<comment type="caution">
    <text evidence="3">The sequence shown here is derived from an EMBL/GenBank/DDBJ whole genome shotgun (WGS) entry which is preliminary data.</text>
</comment>
<feature type="domain" description="CAAX prenyl protease 2/Lysostaphin resistance protein A-like" evidence="2">
    <location>
        <begin position="119"/>
        <end position="217"/>
    </location>
</feature>
<name>A0A918TES0_9BACT</name>
<dbReference type="GO" id="GO:0004175">
    <property type="term" value="F:endopeptidase activity"/>
    <property type="evidence" value="ECO:0007669"/>
    <property type="project" value="UniProtKB-ARBA"/>
</dbReference>
<reference evidence="3" key="2">
    <citation type="submission" date="2020-09" db="EMBL/GenBank/DDBJ databases">
        <authorList>
            <person name="Sun Q."/>
            <person name="Kim S."/>
        </authorList>
    </citation>
    <scope>NUCLEOTIDE SEQUENCE</scope>
    <source>
        <strain evidence="3">KCTC 12988</strain>
    </source>
</reference>
<feature type="transmembrane region" description="Helical" evidence="1">
    <location>
        <begin position="179"/>
        <end position="199"/>
    </location>
</feature>
<keyword evidence="1" id="KW-1133">Transmembrane helix</keyword>
<feature type="transmembrane region" description="Helical" evidence="1">
    <location>
        <begin position="206"/>
        <end position="227"/>
    </location>
</feature>
<dbReference type="GO" id="GO:0080120">
    <property type="term" value="P:CAAX-box protein maturation"/>
    <property type="evidence" value="ECO:0007669"/>
    <property type="project" value="UniProtKB-ARBA"/>
</dbReference>
<feature type="transmembrane region" description="Helical" evidence="1">
    <location>
        <begin position="36"/>
        <end position="58"/>
    </location>
</feature>
<dbReference type="Proteomes" id="UP000644507">
    <property type="component" value="Unassembled WGS sequence"/>
</dbReference>
<keyword evidence="1" id="KW-0812">Transmembrane</keyword>
<organism evidence="3 4">
    <name type="scientific">Roseibacillus persicicus</name>
    <dbReference type="NCBI Taxonomy" id="454148"/>
    <lineage>
        <taxon>Bacteria</taxon>
        <taxon>Pseudomonadati</taxon>
        <taxon>Verrucomicrobiota</taxon>
        <taxon>Verrucomicrobiia</taxon>
        <taxon>Verrucomicrobiales</taxon>
        <taxon>Verrucomicrobiaceae</taxon>
        <taxon>Roseibacillus</taxon>
    </lineage>
</organism>
<evidence type="ECO:0000256" key="1">
    <source>
        <dbReference type="SAM" id="Phobius"/>
    </source>
</evidence>
<dbReference type="InterPro" id="IPR003675">
    <property type="entry name" value="Rce1/LyrA-like_dom"/>
</dbReference>
<reference evidence="3" key="1">
    <citation type="journal article" date="2014" name="Int. J. Syst. Evol. Microbiol.">
        <title>Complete genome sequence of Corynebacterium casei LMG S-19264T (=DSM 44701T), isolated from a smear-ripened cheese.</title>
        <authorList>
            <consortium name="US DOE Joint Genome Institute (JGI-PGF)"/>
            <person name="Walter F."/>
            <person name="Albersmeier A."/>
            <person name="Kalinowski J."/>
            <person name="Ruckert C."/>
        </authorList>
    </citation>
    <scope>NUCLEOTIDE SEQUENCE</scope>
    <source>
        <strain evidence="3">KCTC 12988</strain>
    </source>
</reference>
<evidence type="ECO:0000313" key="3">
    <source>
        <dbReference type="EMBL" id="GHC43120.1"/>
    </source>
</evidence>
<feature type="transmembrane region" description="Helical" evidence="1">
    <location>
        <begin position="113"/>
        <end position="134"/>
    </location>
</feature>
<dbReference type="RefSeq" id="WP_189567089.1">
    <property type="nucleotide sequence ID" value="NZ_BMXI01000002.1"/>
</dbReference>
<dbReference type="EMBL" id="BMXI01000002">
    <property type="protein sequence ID" value="GHC43120.1"/>
    <property type="molecule type" value="Genomic_DNA"/>
</dbReference>
<gene>
    <name evidence="3" type="ORF">GCM10007100_05220</name>
</gene>
<dbReference type="AlphaFoldDB" id="A0A918TES0"/>
<feature type="transmembrane region" description="Helical" evidence="1">
    <location>
        <begin position="12"/>
        <end position="30"/>
    </location>
</feature>
<dbReference type="Pfam" id="PF02517">
    <property type="entry name" value="Rce1-like"/>
    <property type="match status" value="1"/>
</dbReference>
<feature type="transmembrane region" description="Helical" evidence="1">
    <location>
        <begin position="70"/>
        <end position="93"/>
    </location>
</feature>
<proteinExistence type="predicted"/>
<evidence type="ECO:0000313" key="4">
    <source>
        <dbReference type="Proteomes" id="UP000644507"/>
    </source>
</evidence>
<accession>A0A918TES0</accession>
<evidence type="ECO:0000259" key="2">
    <source>
        <dbReference type="Pfam" id="PF02517"/>
    </source>
</evidence>